<name>A0ABQ2VW69_9ACTN</name>
<dbReference type="InterPro" id="IPR036770">
    <property type="entry name" value="Ankyrin_rpt-contain_sf"/>
</dbReference>
<organism evidence="2 3">
    <name type="scientific">Streptomyces gelaticus</name>
    <dbReference type="NCBI Taxonomy" id="285446"/>
    <lineage>
        <taxon>Bacteria</taxon>
        <taxon>Bacillati</taxon>
        <taxon>Actinomycetota</taxon>
        <taxon>Actinomycetes</taxon>
        <taxon>Kitasatosporales</taxon>
        <taxon>Streptomycetaceae</taxon>
        <taxon>Streptomyces</taxon>
    </lineage>
</organism>
<comment type="caution">
    <text evidence="2">The sequence shown here is derived from an EMBL/GenBank/DDBJ whole genome shotgun (WGS) entry which is preliminary data.</text>
</comment>
<sequence length="97" mass="9656">MDAFEAARDGDLAAVRAVLDAGFDAAAVDEYGWSLLHRAAMGAETDPACAAAVLAALLDAGAPGGRNTPVSSSSGRSAVPASPWTGTVRPTAAPWST</sequence>
<evidence type="ECO:0008006" key="4">
    <source>
        <dbReference type="Google" id="ProtNLM"/>
    </source>
</evidence>
<accession>A0ABQ2VW69</accession>
<dbReference type="Proteomes" id="UP000660675">
    <property type="component" value="Unassembled WGS sequence"/>
</dbReference>
<dbReference type="Pfam" id="PF13637">
    <property type="entry name" value="Ank_4"/>
    <property type="match status" value="1"/>
</dbReference>
<reference evidence="3" key="1">
    <citation type="journal article" date="2019" name="Int. J. Syst. Evol. Microbiol.">
        <title>The Global Catalogue of Microorganisms (GCM) 10K type strain sequencing project: providing services to taxonomists for standard genome sequencing and annotation.</title>
        <authorList>
            <consortium name="The Broad Institute Genomics Platform"/>
            <consortium name="The Broad Institute Genome Sequencing Center for Infectious Disease"/>
            <person name="Wu L."/>
            <person name="Ma J."/>
        </authorList>
    </citation>
    <scope>NUCLEOTIDE SEQUENCE [LARGE SCALE GENOMIC DNA]</scope>
    <source>
        <strain evidence="3">JCM 4376</strain>
    </source>
</reference>
<gene>
    <name evidence="2" type="ORF">GCM10015535_20850</name>
</gene>
<feature type="compositionally biased region" description="Low complexity" evidence="1">
    <location>
        <begin position="69"/>
        <end position="83"/>
    </location>
</feature>
<dbReference type="SUPFAM" id="SSF48403">
    <property type="entry name" value="Ankyrin repeat"/>
    <property type="match status" value="1"/>
</dbReference>
<dbReference type="Gene3D" id="1.25.40.20">
    <property type="entry name" value="Ankyrin repeat-containing domain"/>
    <property type="match status" value="1"/>
</dbReference>
<evidence type="ECO:0000313" key="2">
    <source>
        <dbReference type="EMBL" id="GGV81264.1"/>
    </source>
</evidence>
<dbReference type="EMBL" id="BMTF01000005">
    <property type="protein sequence ID" value="GGV81264.1"/>
    <property type="molecule type" value="Genomic_DNA"/>
</dbReference>
<feature type="region of interest" description="Disordered" evidence="1">
    <location>
        <begin position="64"/>
        <end position="97"/>
    </location>
</feature>
<proteinExistence type="predicted"/>
<evidence type="ECO:0000313" key="3">
    <source>
        <dbReference type="Proteomes" id="UP000660675"/>
    </source>
</evidence>
<keyword evidence="3" id="KW-1185">Reference proteome</keyword>
<protein>
    <recommendedName>
        <fullName evidence="4">Ankyrin repeat domain-containing protein</fullName>
    </recommendedName>
</protein>
<evidence type="ECO:0000256" key="1">
    <source>
        <dbReference type="SAM" id="MobiDB-lite"/>
    </source>
</evidence>
<dbReference type="InterPro" id="IPR002110">
    <property type="entry name" value="Ankyrin_rpt"/>
</dbReference>
<dbReference type="RefSeq" id="WP_189543391.1">
    <property type="nucleotide sequence ID" value="NZ_BMTF01000005.1"/>
</dbReference>